<evidence type="ECO:0000313" key="1">
    <source>
        <dbReference type="EMBL" id="GAA0773995.1"/>
    </source>
</evidence>
<name>A0ABN1KRA1_CLOSU</name>
<dbReference type="RefSeq" id="WP_343826554.1">
    <property type="nucleotide sequence ID" value="NZ_BAAACI010000006.1"/>
</dbReference>
<comment type="caution">
    <text evidence="1">The sequence shown here is derived from an EMBL/GenBank/DDBJ whole genome shotgun (WGS) entry which is preliminary data.</text>
</comment>
<evidence type="ECO:0008006" key="3">
    <source>
        <dbReference type="Google" id="ProtNLM"/>
    </source>
</evidence>
<accession>A0ABN1KRA1</accession>
<dbReference type="EMBL" id="BAAACI010000006">
    <property type="protein sequence ID" value="GAA0773995.1"/>
    <property type="molecule type" value="Genomic_DNA"/>
</dbReference>
<keyword evidence="2" id="KW-1185">Reference proteome</keyword>
<dbReference type="Proteomes" id="UP001501047">
    <property type="component" value="Unassembled WGS sequence"/>
</dbReference>
<sequence length="67" mass="7318">MKRICNQCNCEMVDNCSISVEGALYGIRIKRKGKGLFNSVSAVPKAAVCPNCGTVIFYVEDFQGLVK</sequence>
<reference evidence="1 2" key="1">
    <citation type="journal article" date="2019" name="Int. J. Syst. Evol. Microbiol.">
        <title>The Global Catalogue of Microorganisms (GCM) 10K type strain sequencing project: providing services to taxonomists for standard genome sequencing and annotation.</title>
        <authorList>
            <consortium name="The Broad Institute Genomics Platform"/>
            <consortium name="The Broad Institute Genome Sequencing Center for Infectious Disease"/>
            <person name="Wu L."/>
            <person name="Ma J."/>
        </authorList>
    </citation>
    <scope>NUCLEOTIDE SEQUENCE [LARGE SCALE GENOMIC DNA]</scope>
    <source>
        <strain evidence="1 2">JCM 1417</strain>
    </source>
</reference>
<gene>
    <name evidence="1" type="ORF">GCM10008908_23060</name>
</gene>
<organism evidence="1 2">
    <name type="scientific">Clostridium subterminale</name>
    <dbReference type="NCBI Taxonomy" id="1550"/>
    <lineage>
        <taxon>Bacteria</taxon>
        <taxon>Bacillati</taxon>
        <taxon>Bacillota</taxon>
        <taxon>Clostridia</taxon>
        <taxon>Eubacteriales</taxon>
        <taxon>Clostridiaceae</taxon>
        <taxon>Clostridium</taxon>
    </lineage>
</organism>
<evidence type="ECO:0000313" key="2">
    <source>
        <dbReference type="Proteomes" id="UP001501047"/>
    </source>
</evidence>
<protein>
    <recommendedName>
        <fullName evidence="3">Nucleic acid-binding protein</fullName>
    </recommendedName>
</protein>
<proteinExistence type="predicted"/>